<evidence type="ECO:0000313" key="2">
    <source>
        <dbReference type="EMBL" id="GMN44120.1"/>
    </source>
</evidence>
<dbReference type="InterPro" id="IPR000270">
    <property type="entry name" value="PB1_dom"/>
</dbReference>
<reference evidence="2" key="1">
    <citation type="submission" date="2023-07" db="EMBL/GenBank/DDBJ databases">
        <title>draft genome sequence of fig (Ficus carica).</title>
        <authorList>
            <person name="Takahashi T."/>
            <person name="Nishimura K."/>
        </authorList>
    </citation>
    <scope>NUCLEOTIDE SEQUENCE</scope>
</reference>
<accession>A0AA88A1W6</accession>
<evidence type="ECO:0000259" key="1">
    <source>
        <dbReference type="SMART" id="SM00666"/>
    </source>
</evidence>
<feature type="domain" description="PB1" evidence="1">
    <location>
        <begin position="15"/>
        <end position="88"/>
    </location>
</feature>
<dbReference type="AlphaFoldDB" id="A0AA88A1W6"/>
<comment type="caution">
    <text evidence="2">The sequence shown here is derived from an EMBL/GenBank/DDBJ whole genome shotgun (WGS) entry which is preliminary data.</text>
</comment>
<dbReference type="Pfam" id="PF00564">
    <property type="entry name" value="PB1"/>
    <property type="match status" value="1"/>
</dbReference>
<gene>
    <name evidence="2" type="ORF">TIFTF001_013323</name>
</gene>
<keyword evidence="3" id="KW-1185">Reference proteome</keyword>
<evidence type="ECO:0000313" key="3">
    <source>
        <dbReference type="Proteomes" id="UP001187192"/>
    </source>
</evidence>
<protein>
    <recommendedName>
        <fullName evidence="1">PB1 domain-containing protein</fullName>
    </recommendedName>
</protein>
<name>A0AA88A1W6_FICCA</name>
<organism evidence="2 3">
    <name type="scientific">Ficus carica</name>
    <name type="common">Common fig</name>
    <dbReference type="NCBI Taxonomy" id="3494"/>
    <lineage>
        <taxon>Eukaryota</taxon>
        <taxon>Viridiplantae</taxon>
        <taxon>Streptophyta</taxon>
        <taxon>Embryophyta</taxon>
        <taxon>Tracheophyta</taxon>
        <taxon>Spermatophyta</taxon>
        <taxon>Magnoliopsida</taxon>
        <taxon>eudicotyledons</taxon>
        <taxon>Gunneridae</taxon>
        <taxon>Pentapetalae</taxon>
        <taxon>rosids</taxon>
        <taxon>fabids</taxon>
        <taxon>Rosales</taxon>
        <taxon>Moraceae</taxon>
        <taxon>Ficeae</taxon>
        <taxon>Ficus</taxon>
    </lineage>
</organism>
<dbReference type="SMART" id="SM00666">
    <property type="entry name" value="PB1"/>
    <property type="match status" value="1"/>
</dbReference>
<dbReference type="EMBL" id="BTGU01000017">
    <property type="protein sequence ID" value="GMN44120.1"/>
    <property type="molecule type" value="Genomic_DNA"/>
</dbReference>
<proteinExistence type="predicted"/>
<sequence>MVMVMEEKKTAVIRKNDGCLSYKGGDNAHVLHIGMSFKEFRNEVAKLFSGSIRSLSFTYLLPGNHKTLVKISSDYDLKRMIKFHVSPLKKKNPLFFTADILSH</sequence>
<dbReference type="Proteomes" id="UP001187192">
    <property type="component" value="Unassembled WGS sequence"/>
</dbReference>